<accession>A0A9W6V2Y7</accession>
<protein>
    <submittedName>
        <fullName evidence="1">Transcriptional regulator</fullName>
    </submittedName>
</protein>
<dbReference type="EMBL" id="BSSA01000027">
    <property type="protein sequence ID" value="GLW73699.1"/>
    <property type="molecule type" value="Genomic_DNA"/>
</dbReference>
<organism evidence="1 2">
    <name type="scientific">Kitasatospora phosalacinea</name>
    <dbReference type="NCBI Taxonomy" id="2065"/>
    <lineage>
        <taxon>Bacteria</taxon>
        <taxon>Bacillati</taxon>
        <taxon>Actinomycetota</taxon>
        <taxon>Actinomycetes</taxon>
        <taxon>Kitasatosporales</taxon>
        <taxon>Streptomycetaceae</taxon>
        <taxon>Kitasatospora</taxon>
    </lineage>
</organism>
<sequence length="406" mass="44314">MPCCATGVRALYEFTVTDRGGGATVVSIERWTGQEAGLLQEVLRLSIRQFAQQLGVNPATVQNWRKGGAGLMVSYELQQVLDAQLQLLPDSVRQTFLERCSGASMTAAPPQASSGGSGFAVNSHQFVPVHLSPEDTELYEAGTAHHLGPGNLSQRTLDVPGGDEFHQCKLHVYEFGVAVLHIQQRMAFSSITDLAVWRYPSYERNRAWARQAVSELVSNVVGRSTAVTPQYTLSVYELVRHGWGAEEFGTALHLLATPGVLVDRSIETAPVSLEVEPLRFAERWAHPNAIAFTGTTSRGVAGWSGVAYWQGAGETALSIDDIVAMELDTQALWALSSALLHRVEEGHDPQMPEQFGWRWLRGAASRLTSARPTESAEHRAMRAAVLGTSDLPERLRDAWSALKEAS</sequence>
<comment type="caution">
    <text evidence="1">The sequence shown here is derived from an EMBL/GenBank/DDBJ whole genome shotgun (WGS) entry which is preliminary data.</text>
</comment>
<evidence type="ECO:0000313" key="1">
    <source>
        <dbReference type="EMBL" id="GLW73699.1"/>
    </source>
</evidence>
<proteinExistence type="predicted"/>
<evidence type="ECO:0000313" key="2">
    <source>
        <dbReference type="Proteomes" id="UP001165041"/>
    </source>
</evidence>
<dbReference type="AlphaFoldDB" id="A0A9W6V2Y7"/>
<name>A0A9W6V2Y7_9ACTN</name>
<gene>
    <name evidence="1" type="ORF">Kpho02_59970</name>
</gene>
<reference evidence="1" key="1">
    <citation type="submission" date="2023-02" db="EMBL/GenBank/DDBJ databases">
        <title>Kitasatospora phosalacinea NBRC 14627.</title>
        <authorList>
            <person name="Ichikawa N."/>
            <person name="Sato H."/>
            <person name="Tonouchi N."/>
        </authorList>
    </citation>
    <scope>NUCLEOTIDE SEQUENCE</scope>
    <source>
        <strain evidence="1">NBRC 14627</strain>
    </source>
</reference>
<dbReference type="Proteomes" id="UP001165041">
    <property type="component" value="Unassembled WGS sequence"/>
</dbReference>